<feature type="compositionally biased region" description="Polar residues" evidence="1">
    <location>
        <begin position="386"/>
        <end position="399"/>
    </location>
</feature>
<organism evidence="2 3">
    <name type="scientific">Salinomyces thailandicus</name>
    <dbReference type="NCBI Taxonomy" id="706561"/>
    <lineage>
        <taxon>Eukaryota</taxon>
        <taxon>Fungi</taxon>
        <taxon>Dikarya</taxon>
        <taxon>Ascomycota</taxon>
        <taxon>Pezizomycotina</taxon>
        <taxon>Dothideomycetes</taxon>
        <taxon>Dothideomycetidae</taxon>
        <taxon>Mycosphaerellales</taxon>
        <taxon>Teratosphaeriaceae</taxon>
        <taxon>Salinomyces</taxon>
    </lineage>
</organism>
<dbReference type="OrthoDB" id="3944128at2759"/>
<sequence length="1108" mass="112058">MSASFTIAENVTGITEAAQCWSSLSKWYLASVSWYNHHMANTSYALTTTSTASAYYFENSTKHYPTTSMSTYTLCDGSPRVSFSPSTEYNSGMSTYWDTFSQPLLPSSFASQPCTPTEEQCRIWYYDSNLYDASANVSQWGNFTDDDRTDKDNERAGKNGLLSYCGFPAHLGQPCVIAGGPVKLFYFPVDTIGGGLCNGSASTIVNTKPEVITTLGRELTSGSVYLSFSTLYASYDGFWDRVGPTFDDYFMTLQSSDISTRCGGLSTTWGWGRDPATQVNFADWNSPIAADVYNCQKQCSGSPACSTIWDNFNPWLAVPSIIRERIPAWSTCTFTDEMEAPLLFDPPTALAPATAIAPVTTPSAPDSTTAAPSPTPTSPLPVETGPSKTLTGGQVSETTEAAARSSLDDGDVDTNIPEPSTPDSAGTPQVDSTAPAPADPSTDSVVSHRSDDGDSGSGTRETPPQSANADPTSPAAPASAVGVQSPTATSGKESSSPGDGSSQDSDSASNPKPSSEGPLSAGGNSVGPGGSVETAQSDPFSGDQGSDEGSDPASQTHADSGQESTQEPDAPITTNALSILESAANYAMGIFQTSVESQSDAGNVLANSPTEAARPRPEQSVQTATFGSNTVQVSFASAYAQISDQTLSAGGLAQTVSGDVLSMASSNIIVDGTSTLDLEDPVAASAGSATTAEVGGKLYTISQAGDGAVVVNGVTASQGGSNVHVGDHVVSAGVFGVVVGSSTPDLVEPTAEAAGLATTADVGGKIYTVSRVGGGDWVVNGISATQGGQAVQVGGQMVSAAGSGLLVGSSTLQIAPLQTTLKQEDAVSIAGTTLSVGGSAMIAGGKTLSLASSGLAVLRDGRTEGLAPASDAADGHAVYTLNVLTLTADAVAGLPADSQAMSIAGTTLSVGGSAMVLGDETLTLASSGLILVQDGQTEALIATSGSLSGAAVYTMGSLTLTAAAVAASATAAGNVGSDTGTQVVFGSQTYNVVPDQNTPALEVIDGSITASVGGPAKTVDGHVFSAATSGIVVEVEASTVSLPAFASTTSMAANGASGDGAETATGSMAQSTSTQSAGAPLIQIDWRVAFGALVAACYCVQGWEPWTR</sequence>
<feature type="region of interest" description="Disordered" evidence="1">
    <location>
        <begin position="358"/>
        <end position="569"/>
    </location>
</feature>
<protein>
    <submittedName>
        <fullName evidence="2">Uncharacterized protein</fullName>
    </submittedName>
</protein>
<evidence type="ECO:0000313" key="2">
    <source>
        <dbReference type="EMBL" id="TKA23459.1"/>
    </source>
</evidence>
<keyword evidence="3" id="KW-1185">Reference proteome</keyword>
<name>A0A4V5N5V8_9PEZI</name>
<feature type="compositionally biased region" description="Low complexity" evidence="1">
    <location>
        <begin position="466"/>
        <end position="480"/>
    </location>
</feature>
<feature type="compositionally biased region" description="Low complexity" evidence="1">
    <location>
        <begin position="358"/>
        <end position="372"/>
    </location>
</feature>
<reference evidence="2 3" key="1">
    <citation type="submission" date="2017-03" db="EMBL/GenBank/DDBJ databases">
        <title>Genomes of endolithic fungi from Antarctica.</title>
        <authorList>
            <person name="Coleine C."/>
            <person name="Masonjones S."/>
            <person name="Stajich J.E."/>
        </authorList>
    </citation>
    <scope>NUCLEOTIDE SEQUENCE [LARGE SCALE GENOMIC DNA]</scope>
    <source>
        <strain evidence="2 3">CCFEE 6315</strain>
    </source>
</reference>
<evidence type="ECO:0000313" key="3">
    <source>
        <dbReference type="Proteomes" id="UP000308549"/>
    </source>
</evidence>
<comment type="caution">
    <text evidence="2">The sequence shown here is derived from an EMBL/GenBank/DDBJ whole genome shotgun (WGS) entry which is preliminary data.</text>
</comment>
<dbReference type="Proteomes" id="UP000308549">
    <property type="component" value="Unassembled WGS sequence"/>
</dbReference>
<evidence type="ECO:0000256" key="1">
    <source>
        <dbReference type="SAM" id="MobiDB-lite"/>
    </source>
</evidence>
<proteinExistence type="predicted"/>
<dbReference type="EMBL" id="NAJL01000055">
    <property type="protein sequence ID" value="TKA23459.1"/>
    <property type="molecule type" value="Genomic_DNA"/>
</dbReference>
<gene>
    <name evidence="2" type="ORF">B0A50_07486</name>
</gene>
<feature type="compositionally biased region" description="Polar residues" evidence="1">
    <location>
        <begin position="417"/>
        <end position="432"/>
    </location>
</feature>
<accession>A0A4V5N5V8</accession>
<feature type="compositionally biased region" description="Polar residues" evidence="1">
    <location>
        <begin position="552"/>
        <end position="569"/>
    </location>
</feature>
<dbReference type="AlphaFoldDB" id="A0A4V5N5V8"/>
<feature type="compositionally biased region" description="Low complexity" evidence="1">
    <location>
        <begin position="490"/>
        <end position="509"/>
    </location>
</feature>